<sequence>MADLLYYEMKKIELNLAGMDFSIYEFQEIGSVEEFLRANKSDFYDKRSEIPKYLDDEPEYKKFYLRGGKVSSKVKEDAAVWALARVLAKESLGEIDPKIGDTIQINPFGQDPTDGKSDWVFRSHSSIPKRENERVDIDRLLFLKKDRRVISMHLCQVYSPESAKADLEDKLKDKNRQLPVISHMMGQTANIEILFLLDSLNHTDASNVIEVCSTFIKKYNKEIRPNSYINIIVWSKNAVKVYRAKLS</sequence>
<dbReference type="AlphaFoldDB" id="A0A2M9Y7L6"/>
<evidence type="ECO:0000313" key="2">
    <source>
        <dbReference type="Proteomes" id="UP000231926"/>
    </source>
</evidence>
<proteinExistence type="predicted"/>
<dbReference type="OrthoDB" id="331198at2"/>
<protein>
    <submittedName>
        <fullName evidence="1">Uncharacterized protein</fullName>
    </submittedName>
</protein>
<evidence type="ECO:0000313" key="1">
    <source>
        <dbReference type="EMBL" id="PJZ47492.1"/>
    </source>
</evidence>
<organism evidence="1 2">
    <name type="scientific">Leptospira saintgironsiae</name>
    <dbReference type="NCBI Taxonomy" id="2023183"/>
    <lineage>
        <taxon>Bacteria</taxon>
        <taxon>Pseudomonadati</taxon>
        <taxon>Spirochaetota</taxon>
        <taxon>Spirochaetia</taxon>
        <taxon>Leptospirales</taxon>
        <taxon>Leptospiraceae</taxon>
        <taxon>Leptospira</taxon>
    </lineage>
</organism>
<reference evidence="1 2" key="1">
    <citation type="submission" date="2017-07" db="EMBL/GenBank/DDBJ databases">
        <title>Leptospira spp. isolated from tropical soils.</title>
        <authorList>
            <person name="Thibeaux R."/>
            <person name="Iraola G."/>
            <person name="Ferres I."/>
            <person name="Bierque E."/>
            <person name="Girault D."/>
            <person name="Soupe-Gilbert M.-E."/>
            <person name="Picardeau M."/>
            <person name="Goarant C."/>
        </authorList>
    </citation>
    <scope>NUCLEOTIDE SEQUENCE [LARGE SCALE GENOMIC DNA]</scope>
    <source>
        <strain evidence="1 2">FH4-C-A2</strain>
    </source>
</reference>
<gene>
    <name evidence="1" type="ORF">CH362_18875</name>
</gene>
<name>A0A2M9Y7L6_9LEPT</name>
<accession>A0A2M9Y7L6</accession>
<keyword evidence="2" id="KW-1185">Reference proteome</keyword>
<comment type="caution">
    <text evidence="1">The sequence shown here is derived from an EMBL/GenBank/DDBJ whole genome shotgun (WGS) entry which is preliminary data.</text>
</comment>
<dbReference type="Proteomes" id="UP000231926">
    <property type="component" value="Unassembled WGS sequence"/>
</dbReference>
<dbReference type="EMBL" id="NPDR01000019">
    <property type="protein sequence ID" value="PJZ47492.1"/>
    <property type="molecule type" value="Genomic_DNA"/>
</dbReference>
<dbReference type="RefSeq" id="WP_100711870.1">
    <property type="nucleotide sequence ID" value="NZ_NPDR01000019.1"/>
</dbReference>